<proteinExistence type="predicted"/>
<organism evidence="7 9">
    <name type="scientific">Marilutibacter maris</name>
    <dbReference type="NCBI Taxonomy" id="1605891"/>
    <lineage>
        <taxon>Bacteria</taxon>
        <taxon>Pseudomonadati</taxon>
        <taxon>Pseudomonadota</taxon>
        <taxon>Gammaproteobacteria</taxon>
        <taxon>Lysobacterales</taxon>
        <taxon>Lysobacteraceae</taxon>
        <taxon>Marilutibacter</taxon>
    </lineage>
</organism>
<evidence type="ECO:0000313" key="9">
    <source>
        <dbReference type="Proteomes" id="UP000249447"/>
    </source>
</evidence>
<feature type="transmembrane region" description="Helical" evidence="5">
    <location>
        <begin position="256"/>
        <end position="275"/>
    </location>
</feature>
<evidence type="ECO:0000256" key="1">
    <source>
        <dbReference type="ARBA" id="ARBA00004141"/>
    </source>
</evidence>
<comment type="subcellular location">
    <subcellularLocation>
        <location evidence="1">Membrane</location>
        <topology evidence="1">Multi-pass membrane protein</topology>
    </subcellularLocation>
</comment>
<dbReference type="InterPro" id="IPR044880">
    <property type="entry name" value="NCX_ion-bd_dom_sf"/>
</dbReference>
<reference evidence="7 9" key="1">
    <citation type="submission" date="2018-05" db="EMBL/GenBank/DDBJ databases">
        <title>The complete genome of Lysobacter maris HZ9B, a marine bacterium antagonistic against terrestrial plant pathogens.</title>
        <authorList>
            <person name="Zhang X.-Q."/>
        </authorList>
    </citation>
    <scope>NUCLEOTIDE SEQUENCE [LARGE SCALE GENOMIC DNA]</scope>
    <source>
        <strain evidence="7 9">HZ9B</strain>
    </source>
</reference>
<feature type="transmembrane region" description="Helical" evidence="5">
    <location>
        <begin position="116"/>
        <end position="132"/>
    </location>
</feature>
<feature type="transmembrane region" description="Helical" evidence="5">
    <location>
        <begin position="287"/>
        <end position="303"/>
    </location>
</feature>
<feature type="transmembrane region" description="Helical" evidence="5">
    <location>
        <begin position="217"/>
        <end position="235"/>
    </location>
</feature>
<dbReference type="GO" id="GO:0016020">
    <property type="term" value="C:membrane"/>
    <property type="evidence" value="ECO:0007669"/>
    <property type="project" value="UniProtKB-SubCell"/>
</dbReference>
<evidence type="ECO:0000313" key="10">
    <source>
        <dbReference type="Proteomes" id="UP000320431"/>
    </source>
</evidence>
<feature type="transmembrane region" description="Helical" evidence="5">
    <location>
        <begin position="138"/>
        <end position="157"/>
    </location>
</feature>
<dbReference type="AlphaFoldDB" id="A0A2U9TEG4"/>
<dbReference type="OrthoDB" id="153124at2"/>
<feature type="transmembrane region" description="Helical" evidence="5">
    <location>
        <begin position="187"/>
        <end position="205"/>
    </location>
</feature>
<feature type="domain" description="Sodium/calcium exchanger membrane region" evidence="6">
    <location>
        <begin position="193"/>
        <end position="329"/>
    </location>
</feature>
<reference evidence="8 10" key="2">
    <citation type="submission" date="2019-10" db="EMBL/GenBank/DDBJ databases">
        <title>Lysobacter alkalisoli sp. nov., isolated from saline-alkaline soil.</title>
        <authorList>
            <person name="Sun J.-Q."/>
        </authorList>
    </citation>
    <scope>NUCLEOTIDE SEQUENCE [LARGE SCALE GENOMIC DNA]</scope>
    <source>
        <strain evidence="8 10">KCTC 42381</strain>
    </source>
</reference>
<evidence type="ECO:0000256" key="3">
    <source>
        <dbReference type="ARBA" id="ARBA00022989"/>
    </source>
</evidence>
<feature type="transmembrane region" description="Helical" evidence="5">
    <location>
        <begin position="74"/>
        <end position="95"/>
    </location>
</feature>
<dbReference type="EMBL" id="CP029843">
    <property type="protein sequence ID" value="AWV07989.1"/>
    <property type="molecule type" value="Genomic_DNA"/>
</dbReference>
<accession>A0A2U9TEG4</accession>
<feature type="domain" description="Sodium/calcium exchanger membrane region" evidence="6">
    <location>
        <begin position="10"/>
        <end position="129"/>
    </location>
</feature>
<keyword evidence="4 5" id="KW-0472">Membrane</keyword>
<evidence type="ECO:0000256" key="5">
    <source>
        <dbReference type="SAM" id="Phobius"/>
    </source>
</evidence>
<feature type="transmembrane region" description="Helical" evidence="5">
    <location>
        <begin position="315"/>
        <end position="336"/>
    </location>
</feature>
<evidence type="ECO:0000259" key="6">
    <source>
        <dbReference type="Pfam" id="PF01699"/>
    </source>
</evidence>
<dbReference type="RefSeq" id="WP_111267051.1">
    <property type="nucleotide sequence ID" value="NZ_CP029843.1"/>
</dbReference>
<keyword evidence="3 5" id="KW-1133">Transmembrane helix</keyword>
<dbReference type="Proteomes" id="UP000320431">
    <property type="component" value="Unassembled WGS sequence"/>
</dbReference>
<sequence>MSDLPLPFLCLLFALAAAVVWRAGTVLSRTTDRLDEAFGWGEAIGGMVLLAIVTNLPEIAITASASLQGRVEVAIGNLLGGVAIQTVVLVALDFAARREGAPLSALAGSPQLKLEAALVVAMLGLVLLGHVWESPPQVAGLSVPGLLIVAAWFAALLGMRRLSRPQATPADAANATPPRARPGLRRCLLHFAIASLATLVAGVALELSGDAIAEDLGMSGAVFAATILAAATAIPEVASGLESIRLRRWQLAMSDIFGGNAFLPVLLVLAALLSGQAVLPQLGGSDLYLGALGLLLTLCYLAGMARRDARRRLGVGVDSLCVLALYALGIAGLAAMSP</sequence>
<evidence type="ECO:0000313" key="7">
    <source>
        <dbReference type="EMBL" id="AWV07989.1"/>
    </source>
</evidence>
<dbReference type="GO" id="GO:0055085">
    <property type="term" value="P:transmembrane transport"/>
    <property type="evidence" value="ECO:0007669"/>
    <property type="project" value="InterPro"/>
</dbReference>
<evidence type="ECO:0000256" key="2">
    <source>
        <dbReference type="ARBA" id="ARBA00022692"/>
    </source>
</evidence>
<gene>
    <name evidence="7" type="ORF">C9I47_2306</name>
    <name evidence="8" type="ORF">FKV24_015845</name>
</gene>
<keyword evidence="2 5" id="KW-0812">Transmembrane</keyword>
<name>A0A2U9TEG4_9GAMM</name>
<dbReference type="Proteomes" id="UP000249447">
    <property type="component" value="Chromosome"/>
</dbReference>
<evidence type="ECO:0000256" key="4">
    <source>
        <dbReference type="ARBA" id="ARBA00023136"/>
    </source>
</evidence>
<protein>
    <submittedName>
        <fullName evidence="7">Sodium/calcium exchanger membrane region</fullName>
    </submittedName>
    <submittedName>
        <fullName evidence="8">Sodium:calcium antiporter</fullName>
    </submittedName>
</protein>
<dbReference type="EMBL" id="VICD02000278">
    <property type="protein sequence ID" value="KAB8170754.1"/>
    <property type="molecule type" value="Genomic_DNA"/>
</dbReference>
<dbReference type="InterPro" id="IPR004837">
    <property type="entry name" value="NaCa_Exmemb"/>
</dbReference>
<keyword evidence="9" id="KW-1185">Reference proteome</keyword>
<dbReference type="Pfam" id="PF01699">
    <property type="entry name" value="Na_Ca_ex"/>
    <property type="match status" value="2"/>
</dbReference>
<dbReference type="Gene3D" id="1.20.1420.30">
    <property type="entry name" value="NCX, central ion-binding region"/>
    <property type="match status" value="1"/>
</dbReference>
<dbReference type="KEGG" id="lmb:C9I47_2306"/>
<evidence type="ECO:0000313" key="8">
    <source>
        <dbReference type="EMBL" id="KAB8170754.1"/>
    </source>
</evidence>